<accession>A0A9P8T4T0</accession>
<protein>
    <submittedName>
        <fullName evidence="1">Uncharacterized protein</fullName>
    </submittedName>
</protein>
<reference evidence="1" key="1">
    <citation type="journal article" date="2021" name="Open Biol.">
        <title>Shared evolutionary footprints suggest mitochondrial oxidative damage underlies multiple complex I losses in fungi.</title>
        <authorList>
            <person name="Schikora-Tamarit M.A."/>
            <person name="Marcet-Houben M."/>
            <person name="Nosek J."/>
            <person name="Gabaldon T."/>
        </authorList>
    </citation>
    <scope>NUCLEOTIDE SEQUENCE</scope>
    <source>
        <strain evidence="1">CBS6075</strain>
    </source>
</reference>
<gene>
    <name evidence="1" type="ORF">OGAPHI_004250</name>
</gene>
<comment type="caution">
    <text evidence="1">The sequence shown here is derived from an EMBL/GenBank/DDBJ whole genome shotgun (WGS) entry which is preliminary data.</text>
</comment>
<proteinExistence type="predicted"/>
<dbReference type="Proteomes" id="UP000769157">
    <property type="component" value="Unassembled WGS sequence"/>
</dbReference>
<dbReference type="RefSeq" id="XP_046061265.1">
    <property type="nucleotide sequence ID" value="XM_046205308.1"/>
</dbReference>
<organism evidence="1 2">
    <name type="scientific">Ogataea philodendri</name>
    <dbReference type="NCBI Taxonomy" id="1378263"/>
    <lineage>
        <taxon>Eukaryota</taxon>
        <taxon>Fungi</taxon>
        <taxon>Dikarya</taxon>
        <taxon>Ascomycota</taxon>
        <taxon>Saccharomycotina</taxon>
        <taxon>Pichiomycetes</taxon>
        <taxon>Pichiales</taxon>
        <taxon>Pichiaceae</taxon>
        <taxon>Ogataea</taxon>
    </lineage>
</organism>
<evidence type="ECO:0000313" key="2">
    <source>
        <dbReference type="Proteomes" id="UP000769157"/>
    </source>
</evidence>
<name>A0A9P8T4T0_9ASCO</name>
<reference evidence="1" key="2">
    <citation type="submission" date="2021-01" db="EMBL/GenBank/DDBJ databases">
        <authorList>
            <person name="Schikora-Tamarit M.A."/>
        </authorList>
    </citation>
    <scope>NUCLEOTIDE SEQUENCE</scope>
    <source>
        <strain evidence="1">CBS6075</strain>
    </source>
</reference>
<dbReference type="GeneID" id="70236215"/>
<evidence type="ECO:0000313" key="1">
    <source>
        <dbReference type="EMBL" id="KAH3666061.1"/>
    </source>
</evidence>
<sequence length="238" mass="26266">MRSTRKSLLKFCVRRGIWNINVKVPAGRTAGCSVGGHISSVASRVRGGVQHILEVVEVVQGGDRVAVDLHQSVIISFLRVLVNKSTRENRRHLSRVDRSNLRKLSVSRLGERRVSTPRIVIDTKHVDSRSRVITTVEVVSKIESDRGNISSRVTNRDASVVPGLDVLFQVSHGCLDVWSGVQDGLIVDDFVTSEETKNVVVVGKRINRCKDALQEIGVVRAVWVASGNRSSWCGDIKN</sequence>
<dbReference type="EMBL" id="JAEUBE010000295">
    <property type="protein sequence ID" value="KAH3666061.1"/>
    <property type="molecule type" value="Genomic_DNA"/>
</dbReference>
<dbReference type="AlphaFoldDB" id="A0A9P8T4T0"/>
<keyword evidence="2" id="KW-1185">Reference proteome</keyword>